<dbReference type="InterPro" id="IPR001330">
    <property type="entry name" value="Prenyltrans"/>
</dbReference>
<evidence type="ECO:0000313" key="4">
    <source>
        <dbReference type="EMBL" id="KAF5335019.1"/>
    </source>
</evidence>
<evidence type="ECO:0000313" key="5">
    <source>
        <dbReference type="Proteomes" id="UP000559256"/>
    </source>
</evidence>
<dbReference type="AlphaFoldDB" id="A0A8H5C5C7"/>
<dbReference type="Gene3D" id="1.50.10.20">
    <property type="match status" value="1"/>
</dbReference>
<dbReference type="SUPFAM" id="SSF48239">
    <property type="entry name" value="Terpenoid cyclases/Protein prenyltransferases"/>
    <property type="match status" value="1"/>
</dbReference>
<dbReference type="Pfam" id="PF00432">
    <property type="entry name" value="Prenyltrans"/>
    <property type="match status" value="2"/>
</dbReference>
<feature type="domain" description="Prenyltransferase alpha-alpha toroid" evidence="3">
    <location>
        <begin position="126"/>
        <end position="175"/>
    </location>
</feature>
<name>A0A8H5C5C7_9AGAR</name>
<protein>
    <recommendedName>
        <fullName evidence="3">Prenyltransferase alpha-alpha toroid domain-containing protein</fullName>
    </recommendedName>
</protein>
<gene>
    <name evidence="4" type="ORF">D9758_016182</name>
</gene>
<evidence type="ECO:0000259" key="3">
    <source>
        <dbReference type="Pfam" id="PF00432"/>
    </source>
</evidence>
<evidence type="ECO:0000256" key="1">
    <source>
        <dbReference type="ARBA" id="ARBA00022737"/>
    </source>
</evidence>
<keyword evidence="5" id="KW-1185">Reference proteome</keyword>
<evidence type="ECO:0000256" key="2">
    <source>
        <dbReference type="SAM" id="MobiDB-lite"/>
    </source>
</evidence>
<reference evidence="4 5" key="1">
    <citation type="journal article" date="2020" name="ISME J.">
        <title>Uncovering the hidden diversity of litter-decomposition mechanisms in mushroom-forming fungi.</title>
        <authorList>
            <person name="Floudas D."/>
            <person name="Bentzer J."/>
            <person name="Ahren D."/>
            <person name="Johansson T."/>
            <person name="Persson P."/>
            <person name="Tunlid A."/>
        </authorList>
    </citation>
    <scope>NUCLEOTIDE SEQUENCE [LARGE SCALE GENOMIC DNA]</scope>
    <source>
        <strain evidence="4 5">CBS 291.85</strain>
    </source>
</reference>
<keyword evidence="1" id="KW-0677">Repeat</keyword>
<dbReference type="InterPro" id="IPR008930">
    <property type="entry name" value="Terpenoid_cyclase/PrenylTrfase"/>
</dbReference>
<dbReference type="GO" id="GO:0003824">
    <property type="term" value="F:catalytic activity"/>
    <property type="evidence" value="ECO:0007669"/>
    <property type="project" value="InterPro"/>
</dbReference>
<accession>A0A8H5C5C7</accession>
<dbReference type="EMBL" id="JAACJM010000249">
    <property type="protein sequence ID" value="KAF5335019.1"/>
    <property type="molecule type" value="Genomic_DNA"/>
</dbReference>
<sequence>MFSLVFAAGPYGAGFRPSPFMNTNSSATYTVILTLAILHDDFTRLDREGLGRLVGSCQRVEERGDGSFSTIPLSSSTSASAPSQSGTEGTKASASTATTGARTGPGSGEDGETVSMATATAASRRDGGTGADDVGTDEGRDTDLRTLYCAFVLCHLLDDWSTVDVKKAMEFVGGCLGRRLGRILTPTTYTSL</sequence>
<comment type="caution">
    <text evidence="4">The sequence shown here is derived from an EMBL/GenBank/DDBJ whole genome shotgun (WGS) entry which is preliminary data.</text>
</comment>
<dbReference type="Proteomes" id="UP000559256">
    <property type="component" value="Unassembled WGS sequence"/>
</dbReference>
<feature type="compositionally biased region" description="Low complexity" evidence="2">
    <location>
        <begin position="67"/>
        <end position="102"/>
    </location>
</feature>
<feature type="domain" description="Prenyltransferase alpha-alpha toroid" evidence="3">
    <location>
        <begin position="13"/>
        <end position="71"/>
    </location>
</feature>
<dbReference type="OrthoDB" id="24893at2759"/>
<feature type="region of interest" description="Disordered" evidence="2">
    <location>
        <begin position="64"/>
        <end position="114"/>
    </location>
</feature>
<organism evidence="4 5">
    <name type="scientific">Tetrapyrgos nigripes</name>
    <dbReference type="NCBI Taxonomy" id="182062"/>
    <lineage>
        <taxon>Eukaryota</taxon>
        <taxon>Fungi</taxon>
        <taxon>Dikarya</taxon>
        <taxon>Basidiomycota</taxon>
        <taxon>Agaricomycotina</taxon>
        <taxon>Agaricomycetes</taxon>
        <taxon>Agaricomycetidae</taxon>
        <taxon>Agaricales</taxon>
        <taxon>Marasmiineae</taxon>
        <taxon>Marasmiaceae</taxon>
        <taxon>Tetrapyrgos</taxon>
    </lineage>
</organism>
<proteinExistence type="predicted"/>